<feature type="compositionally biased region" description="Basic and acidic residues" evidence="1">
    <location>
        <begin position="310"/>
        <end position="324"/>
    </location>
</feature>
<feature type="compositionally biased region" description="Basic and acidic residues" evidence="1">
    <location>
        <begin position="232"/>
        <end position="246"/>
    </location>
</feature>
<feature type="compositionally biased region" description="Basic and acidic residues" evidence="1">
    <location>
        <begin position="124"/>
        <end position="134"/>
    </location>
</feature>
<organism evidence="2">
    <name type="scientific">uncultured Nocardioides sp</name>
    <dbReference type="NCBI Taxonomy" id="198441"/>
    <lineage>
        <taxon>Bacteria</taxon>
        <taxon>Bacillati</taxon>
        <taxon>Actinomycetota</taxon>
        <taxon>Actinomycetes</taxon>
        <taxon>Propionibacteriales</taxon>
        <taxon>Nocardioidaceae</taxon>
        <taxon>Nocardioides</taxon>
        <taxon>environmental samples</taxon>
    </lineage>
</organism>
<feature type="compositionally biased region" description="Basic residues" evidence="1">
    <location>
        <begin position="213"/>
        <end position="224"/>
    </location>
</feature>
<evidence type="ECO:0000313" key="2">
    <source>
        <dbReference type="EMBL" id="CAA9405767.1"/>
    </source>
</evidence>
<name>A0A6J4P464_9ACTN</name>
<feature type="compositionally biased region" description="Low complexity" evidence="1">
    <location>
        <begin position="300"/>
        <end position="309"/>
    </location>
</feature>
<feature type="non-terminal residue" evidence="2">
    <location>
        <position position="1"/>
    </location>
</feature>
<proteinExistence type="predicted"/>
<feature type="compositionally biased region" description="Basic residues" evidence="1">
    <location>
        <begin position="61"/>
        <end position="79"/>
    </location>
</feature>
<feature type="compositionally biased region" description="Basic and acidic residues" evidence="1">
    <location>
        <begin position="359"/>
        <end position="393"/>
    </location>
</feature>
<feature type="compositionally biased region" description="Basic residues" evidence="1">
    <location>
        <begin position="85"/>
        <end position="95"/>
    </location>
</feature>
<dbReference type="AlphaFoldDB" id="A0A6J4P464"/>
<feature type="region of interest" description="Disordered" evidence="1">
    <location>
        <begin position="1"/>
        <end position="393"/>
    </location>
</feature>
<feature type="compositionally biased region" description="Basic and acidic residues" evidence="1">
    <location>
        <begin position="7"/>
        <end position="23"/>
    </location>
</feature>
<accession>A0A6J4P464</accession>
<feature type="compositionally biased region" description="Basic residues" evidence="1">
    <location>
        <begin position="135"/>
        <end position="147"/>
    </location>
</feature>
<protein>
    <submittedName>
        <fullName evidence="2">Cell envelope-associated transcriptional attenuator LytR-CpsA-Psr, subfamily A1</fullName>
    </submittedName>
</protein>
<reference evidence="2" key="1">
    <citation type="submission" date="2020-02" db="EMBL/GenBank/DDBJ databases">
        <authorList>
            <person name="Meier V. D."/>
        </authorList>
    </citation>
    <scope>NUCLEOTIDE SEQUENCE</scope>
    <source>
        <strain evidence="2">AVDCRST_MAG60</strain>
    </source>
</reference>
<feature type="compositionally biased region" description="Low complexity" evidence="1">
    <location>
        <begin position="42"/>
        <end position="51"/>
    </location>
</feature>
<feature type="non-terminal residue" evidence="2">
    <location>
        <position position="393"/>
    </location>
</feature>
<feature type="compositionally biased region" description="Basic residues" evidence="1">
    <location>
        <begin position="282"/>
        <end position="294"/>
    </location>
</feature>
<gene>
    <name evidence="2" type="ORF">AVDCRST_MAG60-2360</name>
</gene>
<dbReference type="EMBL" id="CADCUN010000254">
    <property type="protein sequence ID" value="CAA9405767.1"/>
    <property type="molecule type" value="Genomic_DNA"/>
</dbReference>
<feature type="compositionally biased region" description="Basic residues" evidence="1">
    <location>
        <begin position="155"/>
        <end position="179"/>
    </location>
</feature>
<evidence type="ECO:0000256" key="1">
    <source>
        <dbReference type="SAM" id="MobiDB-lite"/>
    </source>
</evidence>
<sequence length="393" mass="43938">EAQAHGRSRDAHQLAGPGHDHGPGSRVPGPPPQRQPERRGSHPGSRRGPSGAHRAQGCAQHPRHGLRQSRGRGQRHRLRGPGQRRSLRHHRHPPPLRRPGAGLRHLHPARLPGDPPGLRRGRRDPRWEVRGLERRLRRGRAGVHHPPGRGDDRHLHRQLRGRRLQRLQGHGRRRGRGARLHPAGHQGPQARDQHRGRRAGDPWRGGPRLRAGAFHHRQPVRPRSHQAAADLHGGDDQEGRVRRDPVPSRPSGEVPQRRHQVAHPRLRERQRPGRSRPPAAGHRPRQGPVRHRAVGVHPGVSRAVAPRVRAAVEEDPGRPAPDHSSHRHGRQGRRCSGARDASAVRFRGPERPLGVAGRIGDRIARDADRDRDPHARGDRAGRGRGRGERPVRV</sequence>